<name>A0A1F6BYB1_9BACT</name>
<organism evidence="2 3">
    <name type="scientific">Candidatus Kaiserbacteria bacterium RIFCSPHIGHO2_01_FULL_46_22</name>
    <dbReference type="NCBI Taxonomy" id="1798475"/>
    <lineage>
        <taxon>Bacteria</taxon>
        <taxon>Candidatus Kaiseribacteriota</taxon>
    </lineage>
</organism>
<proteinExistence type="predicted"/>
<dbReference type="EMBL" id="MFKO01000002">
    <property type="protein sequence ID" value="OGG41900.1"/>
    <property type="molecule type" value="Genomic_DNA"/>
</dbReference>
<reference evidence="2 3" key="1">
    <citation type="journal article" date="2016" name="Nat. Commun.">
        <title>Thousands of microbial genomes shed light on interconnected biogeochemical processes in an aquifer system.</title>
        <authorList>
            <person name="Anantharaman K."/>
            <person name="Brown C.T."/>
            <person name="Hug L.A."/>
            <person name="Sharon I."/>
            <person name="Castelle C.J."/>
            <person name="Probst A.J."/>
            <person name="Thomas B.C."/>
            <person name="Singh A."/>
            <person name="Wilkins M.J."/>
            <person name="Karaoz U."/>
            <person name="Brodie E.L."/>
            <person name="Williams K.H."/>
            <person name="Hubbard S.S."/>
            <person name="Banfield J.F."/>
        </authorList>
    </citation>
    <scope>NUCLEOTIDE SEQUENCE [LARGE SCALE GENOMIC DNA]</scope>
</reference>
<dbReference type="AlphaFoldDB" id="A0A1F6BYB1"/>
<keyword evidence="1" id="KW-0812">Transmembrane</keyword>
<sequence length="60" mass="6561">METFIAIWGICSIIAFTETLRYIWADQAPMALKIVFAAGASLLGPIHLGLTLADTHRSRS</sequence>
<gene>
    <name evidence="2" type="ORF">A2837_01675</name>
</gene>
<feature type="transmembrane region" description="Helical" evidence="1">
    <location>
        <begin position="30"/>
        <end position="53"/>
    </location>
</feature>
<keyword evidence="1" id="KW-1133">Transmembrane helix</keyword>
<accession>A0A1F6BYB1</accession>
<evidence type="ECO:0000313" key="3">
    <source>
        <dbReference type="Proteomes" id="UP000176322"/>
    </source>
</evidence>
<comment type="caution">
    <text evidence="2">The sequence shown here is derived from an EMBL/GenBank/DDBJ whole genome shotgun (WGS) entry which is preliminary data.</text>
</comment>
<protein>
    <submittedName>
        <fullName evidence="2">Uncharacterized protein</fullName>
    </submittedName>
</protein>
<evidence type="ECO:0000313" key="2">
    <source>
        <dbReference type="EMBL" id="OGG41900.1"/>
    </source>
</evidence>
<evidence type="ECO:0000256" key="1">
    <source>
        <dbReference type="SAM" id="Phobius"/>
    </source>
</evidence>
<keyword evidence="1" id="KW-0472">Membrane</keyword>
<feature type="transmembrane region" description="Helical" evidence="1">
    <location>
        <begin position="5"/>
        <end position="24"/>
    </location>
</feature>
<dbReference type="Proteomes" id="UP000176322">
    <property type="component" value="Unassembled WGS sequence"/>
</dbReference>